<dbReference type="OrthoDB" id="237142at2157"/>
<proteinExistence type="predicted"/>
<dbReference type="EMBL" id="CP031150">
    <property type="protein sequence ID" value="AXG06435.1"/>
    <property type="molecule type" value="Genomic_DNA"/>
</dbReference>
<dbReference type="RefSeq" id="WP_114585574.1">
    <property type="nucleotide sequence ID" value="NZ_CP031150.1"/>
</dbReference>
<evidence type="ECO:0000313" key="1">
    <source>
        <dbReference type="EMBL" id="AXG06435.1"/>
    </source>
</evidence>
<dbReference type="InterPro" id="IPR006311">
    <property type="entry name" value="TAT_signal"/>
</dbReference>
<accession>A0A345E2L3</accession>
<name>A0A345E2L3_9EURY</name>
<dbReference type="KEGG" id="haj:DU500_08395"/>
<evidence type="ECO:0000313" key="2">
    <source>
        <dbReference type="Proteomes" id="UP000253273"/>
    </source>
</evidence>
<reference evidence="1 2" key="1">
    <citation type="submission" date="2018-07" db="EMBL/GenBank/DDBJ databases">
        <title>Genome sequences of Haloplanus sp. CBA1113.</title>
        <authorList>
            <person name="Kim Y.B."/>
            <person name="Roh S.W."/>
        </authorList>
    </citation>
    <scope>NUCLEOTIDE SEQUENCE [LARGE SCALE GENOMIC DNA]</scope>
    <source>
        <strain evidence="1 2">CBA1113</strain>
    </source>
</reference>
<gene>
    <name evidence="1" type="ORF">DU500_08395</name>
</gene>
<dbReference type="Proteomes" id="UP000253273">
    <property type="component" value="Chromosome"/>
</dbReference>
<sequence length="339" mass="37052">MTDPRSLSRRKLLWALTTVGAAASTGGGAAALFHDSETFGETRVSAGVVDLEAEPSWGNDDSLGTISTGESGSREVQLTLVDNPSYVWFRTECTQCLDVEEALYVRYGVDTSGDGEIDMPITDGYITLREARDRFGTGEFVGTLDPDAEWLLVAEWELREWVEDTDVSLSFDFYATQTRHVSDPDDIEVPWSCVDCGDPTGDPSDGDEVVSEISWVAFCGSSAFDTDFTPQLTDEGRTLLLDTDAYTIPDTVETVAIKYGRTIEVFTYGSQDSLTVGVNDGTTYPKLDGRGNGYANTSRSSSNFCDGEDGCKYEFDDGEWECTNGRPNRALRGRLGGER</sequence>
<dbReference type="AlphaFoldDB" id="A0A345E2L3"/>
<organism evidence="1 2">
    <name type="scientific">Haloplanus rubicundus</name>
    <dbReference type="NCBI Taxonomy" id="1547898"/>
    <lineage>
        <taxon>Archaea</taxon>
        <taxon>Methanobacteriati</taxon>
        <taxon>Methanobacteriota</taxon>
        <taxon>Stenosarchaea group</taxon>
        <taxon>Halobacteria</taxon>
        <taxon>Halobacteriales</taxon>
        <taxon>Haloferacaceae</taxon>
        <taxon>Haloplanus</taxon>
    </lineage>
</organism>
<protein>
    <submittedName>
        <fullName evidence="1">Uncharacterized protein</fullName>
    </submittedName>
</protein>
<keyword evidence="2" id="KW-1185">Reference proteome</keyword>
<dbReference type="PROSITE" id="PS51318">
    <property type="entry name" value="TAT"/>
    <property type="match status" value="1"/>
</dbReference>
<dbReference type="GeneID" id="37283398"/>